<reference evidence="4" key="1">
    <citation type="journal article" date="2014" name="Int. J. Syst. Evol. Microbiol.">
        <title>Complete genome of a new Firmicutes species belonging to the dominant human colonic microbiota ('Ruminococcus bicirculans') reveals two chromosomes and a selective capacity to utilize plant glucans.</title>
        <authorList>
            <consortium name="NISC Comparative Sequencing Program"/>
            <person name="Wegmann U."/>
            <person name="Louis P."/>
            <person name="Goesmann A."/>
            <person name="Henrissat B."/>
            <person name="Duncan S.H."/>
            <person name="Flint H.J."/>
        </authorList>
    </citation>
    <scope>NUCLEOTIDE SEQUENCE</scope>
    <source>
        <strain evidence="4">CGMCC 4.5581</strain>
    </source>
</reference>
<dbReference type="InterPro" id="IPR012429">
    <property type="entry name" value="HGSNAT_cat"/>
</dbReference>
<reference evidence="5 6" key="3">
    <citation type="submission" date="2020-02" db="EMBL/GenBank/DDBJ databases">
        <title>Sequencing the genomes of 1000 actinobacteria strains.</title>
        <authorList>
            <person name="Klenk H.-P."/>
        </authorList>
    </citation>
    <scope>NUCLEOTIDE SEQUENCE [LARGE SCALE GENOMIC DNA]</scope>
    <source>
        <strain evidence="5 6">DSM 45201</strain>
    </source>
</reference>
<proteinExistence type="predicted"/>
<dbReference type="EMBL" id="BMMI01000002">
    <property type="protein sequence ID" value="GGL56753.1"/>
    <property type="molecule type" value="Genomic_DNA"/>
</dbReference>
<feature type="transmembrane region" description="Helical" evidence="2">
    <location>
        <begin position="153"/>
        <end position="171"/>
    </location>
</feature>
<evidence type="ECO:0000313" key="4">
    <source>
        <dbReference type="EMBL" id="GGL56753.1"/>
    </source>
</evidence>
<dbReference type="Proteomes" id="UP000648663">
    <property type="component" value="Unassembled WGS sequence"/>
</dbReference>
<reference evidence="7" key="2">
    <citation type="journal article" date="2019" name="Int. J. Syst. Evol. Microbiol.">
        <title>The Global Catalogue of Microorganisms (GCM) 10K type strain sequencing project: providing services to taxonomists for standard genome sequencing and annotation.</title>
        <authorList>
            <consortium name="The Broad Institute Genomics Platform"/>
            <consortium name="The Broad Institute Genome Sequencing Center for Infectious Disease"/>
            <person name="Wu L."/>
            <person name="Ma J."/>
        </authorList>
    </citation>
    <scope>NUCLEOTIDE SEQUENCE [LARGE SCALE GENOMIC DNA]</scope>
    <source>
        <strain evidence="7">CGMCC 4.5581</strain>
    </source>
</reference>
<feature type="transmembrane region" description="Helical" evidence="2">
    <location>
        <begin position="61"/>
        <end position="80"/>
    </location>
</feature>
<dbReference type="EMBL" id="JAAMPA010000001">
    <property type="protein sequence ID" value="NIH68379.1"/>
    <property type="molecule type" value="Genomic_DNA"/>
</dbReference>
<feature type="transmembrane region" description="Helical" evidence="2">
    <location>
        <begin position="388"/>
        <end position="404"/>
    </location>
</feature>
<dbReference type="RefSeq" id="WP_166755604.1">
    <property type="nucleotide sequence ID" value="NZ_BAABJU010000023.1"/>
</dbReference>
<keyword evidence="2" id="KW-1133">Transmembrane helix</keyword>
<feature type="transmembrane region" description="Helical" evidence="2">
    <location>
        <begin position="122"/>
        <end position="147"/>
    </location>
</feature>
<evidence type="ECO:0000313" key="6">
    <source>
        <dbReference type="Proteomes" id="UP000552836"/>
    </source>
</evidence>
<dbReference type="Proteomes" id="UP000552836">
    <property type="component" value="Unassembled WGS sequence"/>
</dbReference>
<dbReference type="PANTHER" id="PTHR30590:SF2">
    <property type="entry name" value="INNER MEMBRANE PROTEIN"/>
    <property type="match status" value="1"/>
</dbReference>
<dbReference type="Pfam" id="PF07786">
    <property type="entry name" value="HGSNAT_cat"/>
    <property type="match status" value="1"/>
</dbReference>
<dbReference type="AlphaFoldDB" id="A0A846LY83"/>
<sequence>MSQTSQHQNIVAPLPPEPGAPVASLPHSCAPAPAGDVAGTPAEGTAPAPPRPRARLIGIDAARGVALIGMMSVHLIPAATDDGDVSWAWLLSNGKASALFALLAGVGIAFSTGRHRPPRGLAWRAGALSLLTRAVIIAAIGLALGYVVGTDDAAVILAYYGVLFALAIPFLRLSTRGLVVAAALAALVMPLVSYGLREGMTPVAEVNPTLTDLVTDPVGLLLRLTLTGVFPALVWITYLLAGMAVGRAVLASRRVVGQITLIGLALALASSLLSMLLLTVGGRGELLRVDALRTMDFELYQDTLTWGPSGTTPTNSPWWLVATAPHSGSPLDLAFTVGVALSVLGACLLLGRGLQPLLRPLAAAGSMTLTLYSVHLLLVAAPIPRGELNLVVQVVVLVAFAMVWNRSHLRGPLEELVWRATDAVRRKVLGSPGAHRAPATGAGS</sequence>
<feature type="transmembrane region" description="Helical" evidence="2">
    <location>
        <begin position="255"/>
        <end position="278"/>
    </location>
</feature>
<keyword evidence="7" id="KW-1185">Reference proteome</keyword>
<gene>
    <name evidence="5" type="ORF">FB380_002825</name>
    <name evidence="4" type="ORF">GCM10011589_10980</name>
</gene>
<feature type="domain" description="Heparan-alpha-glucosaminide N-acetyltransferase catalytic" evidence="3">
    <location>
        <begin position="55"/>
        <end position="252"/>
    </location>
</feature>
<feature type="transmembrane region" description="Helical" evidence="2">
    <location>
        <begin position="178"/>
        <end position="196"/>
    </location>
</feature>
<feature type="region of interest" description="Disordered" evidence="1">
    <location>
        <begin position="1"/>
        <end position="53"/>
    </location>
</feature>
<feature type="transmembrane region" description="Helical" evidence="2">
    <location>
        <begin position="220"/>
        <end position="243"/>
    </location>
</feature>
<comment type="caution">
    <text evidence="5">The sequence shown here is derived from an EMBL/GenBank/DDBJ whole genome shotgun (WGS) entry which is preliminary data.</text>
</comment>
<accession>A0A846LY83</accession>
<evidence type="ECO:0000313" key="7">
    <source>
        <dbReference type="Proteomes" id="UP000648663"/>
    </source>
</evidence>
<dbReference type="InterPro" id="IPR052529">
    <property type="entry name" value="Bact_Transport_Assoc"/>
</dbReference>
<feature type="transmembrane region" description="Helical" evidence="2">
    <location>
        <begin position="333"/>
        <end position="354"/>
    </location>
</feature>
<reference evidence="4" key="4">
    <citation type="submission" date="2024-05" db="EMBL/GenBank/DDBJ databases">
        <authorList>
            <person name="Sun Q."/>
            <person name="Zhou Y."/>
        </authorList>
    </citation>
    <scope>NUCLEOTIDE SEQUENCE</scope>
    <source>
        <strain evidence="4">CGMCC 4.5581</strain>
    </source>
</reference>
<evidence type="ECO:0000256" key="1">
    <source>
        <dbReference type="SAM" id="MobiDB-lite"/>
    </source>
</evidence>
<keyword evidence="2" id="KW-0472">Membrane</keyword>
<organism evidence="5 6">
    <name type="scientific">Modestobacter marinus</name>
    <dbReference type="NCBI Taxonomy" id="477641"/>
    <lineage>
        <taxon>Bacteria</taxon>
        <taxon>Bacillati</taxon>
        <taxon>Actinomycetota</taxon>
        <taxon>Actinomycetes</taxon>
        <taxon>Geodermatophilales</taxon>
        <taxon>Geodermatophilaceae</taxon>
        <taxon>Modestobacter</taxon>
    </lineage>
</organism>
<protein>
    <submittedName>
        <fullName evidence="5">Putative membrane protein</fullName>
    </submittedName>
</protein>
<evidence type="ECO:0000313" key="5">
    <source>
        <dbReference type="EMBL" id="NIH68379.1"/>
    </source>
</evidence>
<feature type="transmembrane region" description="Helical" evidence="2">
    <location>
        <begin position="361"/>
        <end position="382"/>
    </location>
</feature>
<name>A0A846LY83_9ACTN</name>
<keyword evidence="2" id="KW-0812">Transmembrane</keyword>
<feature type="transmembrane region" description="Helical" evidence="2">
    <location>
        <begin position="86"/>
        <end position="110"/>
    </location>
</feature>
<dbReference type="PANTHER" id="PTHR30590">
    <property type="entry name" value="INNER MEMBRANE PROTEIN"/>
    <property type="match status" value="1"/>
</dbReference>
<evidence type="ECO:0000259" key="3">
    <source>
        <dbReference type="Pfam" id="PF07786"/>
    </source>
</evidence>
<evidence type="ECO:0000256" key="2">
    <source>
        <dbReference type="SAM" id="Phobius"/>
    </source>
</evidence>